<feature type="transmembrane region" description="Helical" evidence="2">
    <location>
        <begin position="88"/>
        <end position="107"/>
    </location>
</feature>
<feature type="region of interest" description="Disordered" evidence="1">
    <location>
        <begin position="195"/>
        <end position="240"/>
    </location>
</feature>
<feature type="compositionally biased region" description="Acidic residues" evidence="1">
    <location>
        <begin position="219"/>
        <end position="233"/>
    </location>
</feature>
<dbReference type="AlphaFoldDB" id="A0A7S2XML7"/>
<evidence type="ECO:0000256" key="2">
    <source>
        <dbReference type="SAM" id="Phobius"/>
    </source>
</evidence>
<evidence type="ECO:0000313" key="3">
    <source>
        <dbReference type="EMBL" id="CAD9815497.1"/>
    </source>
</evidence>
<keyword evidence="2" id="KW-0472">Membrane</keyword>
<feature type="compositionally biased region" description="Acidic residues" evidence="1">
    <location>
        <begin position="196"/>
        <end position="212"/>
    </location>
</feature>
<proteinExistence type="predicted"/>
<accession>A0A7S2XML7</accession>
<protein>
    <submittedName>
        <fullName evidence="3">Uncharacterized protein</fullName>
    </submittedName>
</protein>
<keyword evidence="2" id="KW-0812">Transmembrane</keyword>
<evidence type="ECO:0000256" key="1">
    <source>
        <dbReference type="SAM" id="MobiDB-lite"/>
    </source>
</evidence>
<dbReference type="EMBL" id="HBHQ01010893">
    <property type="protein sequence ID" value="CAD9815497.1"/>
    <property type="molecule type" value="Transcribed_RNA"/>
</dbReference>
<sequence length="240" mass="26334">MVDSDVKMGIVSLFVTVSVILSFLANISCSAVSFYSPLLGGTTMQFGVYSRKGTVPWFYGNDLYVSSACINYDGDDMNPDAKWKTAKAFTIFALVFGSLLPCVSCFMPNLYKPIGACMLLVCLFQGLTMLILDSNLCKNNSVINDINNEIPDIAADERFPTECSRDWGFNSNIACVVFWFVTAMIMIALPTSDNAGDMEEVAPQDEEASPDETELKEMDAEEPFQEDADVDDGSVEKSDP</sequence>
<organism evidence="3">
    <name type="scientific">Attheya septentrionalis</name>
    <dbReference type="NCBI Taxonomy" id="420275"/>
    <lineage>
        <taxon>Eukaryota</taxon>
        <taxon>Sar</taxon>
        <taxon>Stramenopiles</taxon>
        <taxon>Ochrophyta</taxon>
        <taxon>Bacillariophyta</taxon>
        <taxon>Coscinodiscophyceae</taxon>
        <taxon>Chaetocerotophycidae</taxon>
        <taxon>Chaetocerotales</taxon>
        <taxon>Attheyaceae</taxon>
        <taxon>Attheya</taxon>
    </lineage>
</organism>
<feature type="transmembrane region" description="Helical" evidence="2">
    <location>
        <begin position="12"/>
        <end position="35"/>
    </location>
</feature>
<keyword evidence="2" id="KW-1133">Transmembrane helix</keyword>
<feature type="transmembrane region" description="Helical" evidence="2">
    <location>
        <begin position="167"/>
        <end position="189"/>
    </location>
</feature>
<name>A0A7S2XML7_9STRA</name>
<gene>
    <name evidence="3" type="ORF">ASEP1449_LOCUS7323</name>
</gene>
<reference evidence="3" key="1">
    <citation type="submission" date="2021-01" db="EMBL/GenBank/DDBJ databases">
        <authorList>
            <person name="Corre E."/>
            <person name="Pelletier E."/>
            <person name="Niang G."/>
            <person name="Scheremetjew M."/>
            <person name="Finn R."/>
            <person name="Kale V."/>
            <person name="Holt S."/>
            <person name="Cochrane G."/>
            <person name="Meng A."/>
            <person name="Brown T."/>
            <person name="Cohen L."/>
        </authorList>
    </citation>
    <scope>NUCLEOTIDE SEQUENCE</scope>
    <source>
        <strain evidence="3">CCMP2084</strain>
    </source>
</reference>